<dbReference type="Pfam" id="PF00361">
    <property type="entry name" value="Proton_antipo_M"/>
    <property type="match status" value="1"/>
</dbReference>
<feature type="transmembrane region" description="Helical" evidence="10">
    <location>
        <begin position="168"/>
        <end position="190"/>
    </location>
</feature>
<keyword evidence="6 10" id="KW-0812">Transmembrane</keyword>
<feature type="transmembrane region" description="Helical" evidence="10">
    <location>
        <begin position="210"/>
        <end position="232"/>
    </location>
</feature>
<keyword evidence="10" id="KW-0520">NAD</keyword>
<dbReference type="GO" id="GO:0008137">
    <property type="term" value="F:NADH dehydrogenase (ubiquinone) activity"/>
    <property type="evidence" value="ECO:0007669"/>
    <property type="project" value="UniProtKB-UniRule"/>
</dbReference>
<dbReference type="InterPro" id="IPR003918">
    <property type="entry name" value="NADH_UbQ_OxRdtase"/>
</dbReference>
<feature type="transmembrane region" description="Helical" evidence="10">
    <location>
        <begin position="138"/>
        <end position="156"/>
    </location>
</feature>
<proteinExistence type="inferred from homology"/>
<comment type="function">
    <text evidence="10">Core subunit of the mitochondrial membrane respiratory chain NADH dehydrogenase (Complex I) which catalyzes electron transfer from NADH through the respiratory chain, using ubiquinone as an electron acceptor. Essential for the catalytic activity and assembly of complex I.</text>
</comment>
<dbReference type="PANTHER" id="PTHR43507">
    <property type="entry name" value="NADH-UBIQUINONE OXIDOREDUCTASE CHAIN 4"/>
    <property type="match status" value="1"/>
</dbReference>
<dbReference type="GO" id="GO:0048039">
    <property type="term" value="F:ubiquinone binding"/>
    <property type="evidence" value="ECO:0007669"/>
    <property type="project" value="TreeGrafter"/>
</dbReference>
<evidence type="ECO:0000313" key="12">
    <source>
        <dbReference type="EMBL" id="CUS58573.1"/>
    </source>
</evidence>
<evidence type="ECO:0000256" key="9">
    <source>
        <dbReference type="ARBA" id="ARBA00049551"/>
    </source>
</evidence>
<dbReference type="PANTHER" id="PTHR43507:SF1">
    <property type="entry name" value="NADH-UBIQUINONE OXIDOREDUCTASE CHAIN 4"/>
    <property type="match status" value="1"/>
</dbReference>
<feature type="transmembrane region" description="Helical" evidence="10">
    <location>
        <begin position="74"/>
        <end position="102"/>
    </location>
</feature>
<feature type="transmembrane region" description="Helical" evidence="10">
    <location>
        <begin position="6"/>
        <end position="25"/>
    </location>
</feature>
<keyword evidence="8 10" id="KW-0472">Membrane</keyword>
<comment type="catalytic activity">
    <reaction evidence="9 10">
        <text>a ubiquinone + NADH + 5 H(+)(in) = a ubiquinol + NAD(+) + 4 H(+)(out)</text>
        <dbReference type="Rhea" id="RHEA:29091"/>
        <dbReference type="Rhea" id="RHEA-COMP:9565"/>
        <dbReference type="Rhea" id="RHEA-COMP:9566"/>
        <dbReference type="ChEBI" id="CHEBI:15378"/>
        <dbReference type="ChEBI" id="CHEBI:16389"/>
        <dbReference type="ChEBI" id="CHEBI:17976"/>
        <dbReference type="ChEBI" id="CHEBI:57540"/>
        <dbReference type="ChEBI" id="CHEBI:57945"/>
        <dbReference type="EC" id="7.1.1.2"/>
    </reaction>
</comment>
<organism evidence="12">
    <name type="scientific">Hydractinia symbiolongicarpus</name>
    <name type="common">Hermit crab hydroid</name>
    <dbReference type="NCBI Taxonomy" id="13093"/>
    <lineage>
        <taxon>Eukaryota</taxon>
        <taxon>Metazoa</taxon>
        <taxon>Cnidaria</taxon>
        <taxon>Hydrozoa</taxon>
        <taxon>Hydroidolina</taxon>
        <taxon>Anthoathecata</taxon>
        <taxon>Filifera</taxon>
        <taxon>Hydractiniidae</taxon>
        <taxon>Hydractinia</taxon>
    </lineage>
</organism>
<dbReference type="GO" id="GO:0042773">
    <property type="term" value="P:ATP synthesis coupled electron transport"/>
    <property type="evidence" value="ECO:0007669"/>
    <property type="project" value="InterPro"/>
</dbReference>
<dbReference type="NCBIfam" id="TIGR01972">
    <property type="entry name" value="NDH_I_M"/>
    <property type="match status" value="1"/>
</dbReference>
<feature type="transmembrane region" description="Helical" evidence="10">
    <location>
        <begin position="364"/>
        <end position="390"/>
    </location>
</feature>
<accession>A0A0S4LZ28</accession>
<dbReference type="AlphaFoldDB" id="A0A0S4LZ28"/>
<feature type="transmembrane region" description="Helical" evidence="10">
    <location>
        <begin position="449"/>
        <end position="472"/>
    </location>
</feature>
<comment type="subcellular location">
    <subcellularLocation>
        <location evidence="2">Membrane</location>
        <topology evidence="2">Multi-pass membrane protein</topology>
    </subcellularLocation>
    <subcellularLocation>
        <location evidence="10">Mitochondrion membrane</location>
        <topology evidence="10">Multi-pass membrane protein</topology>
    </subcellularLocation>
</comment>
<dbReference type="EC" id="7.1.1.2" evidence="4 10"/>
<dbReference type="PRINTS" id="PR01437">
    <property type="entry name" value="NUOXDRDTASE4"/>
</dbReference>
<sequence>MYLEILIITSIIAFINIISIPRINVNSLKKVSLFWSLILCVQFCLILIFYNGLYNFQFSNSLIWFKSTNLTINWGLLIFSIDGISLFFIGLSIILIPICIIMSWNSIKHLNKEFFLCLYIIIILLIAVFSIFDILGFYILFEAILIPMFLIIGIWGSREEKVKAAFYFFFYTLIGSLLMLISIFKIYSIFGTTNYQNLILLNIPSELQFWLFLGFFASLAVKIPMIPVHIWLPQAHVEAPIAGSVLLAGILLKLGGYGFIRFSYPLFPLASEYFTPIVIILSLIAIIYASFTTCRQSDVKRLIAYSSVAHMGLVTLSIFIHSYEGIIASIIMMIAHGLVSSGLFMCSSVIYVRHHSRTIRYFRGLTITMPIFSTITLILILANIGFPLTFNFIAEFFSILAAFNYCFWVGVLTCVGALLSTVYALYFYNRIYFGTFSPHLKFSRELLELEFQGFLPLVILTILLGIFPNILFKFLLNSSLINISL</sequence>
<evidence type="ECO:0000259" key="11">
    <source>
        <dbReference type="Pfam" id="PF00361"/>
    </source>
</evidence>
<feature type="transmembrane region" description="Helical" evidence="10">
    <location>
        <begin position="326"/>
        <end position="352"/>
    </location>
</feature>
<protein>
    <recommendedName>
        <fullName evidence="5 10">NADH-ubiquinone oxidoreductase chain 4</fullName>
        <ecNumber evidence="4 10">7.1.1.2</ecNumber>
    </recommendedName>
</protein>
<gene>
    <name evidence="12" type="primary">nad4</name>
</gene>
<evidence type="ECO:0000256" key="6">
    <source>
        <dbReference type="ARBA" id="ARBA00022692"/>
    </source>
</evidence>
<dbReference type="InterPro" id="IPR001750">
    <property type="entry name" value="ND/Mrp_TM"/>
</dbReference>
<feature type="transmembrane region" description="Helical" evidence="10">
    <location>
        <begin position="32"/>
        <end position="54"/>
    </location>
</feature>
<feature type="transmembrane region" description="Helical" evidence="10">
    <location>
        <begin position="244"/>
        <end position="267"/>
    </location>
</feature>
<evidence type="ECO:0000256" key="8">
    <source>
        <dbReference type="ARBA" id="ARBA00023136"/>
    </source>
</evidence>
<reference evidence="12" key="1">
    <citation type="journal article" date="2015" name="PeerJ">
        <title>Phylogenetic analysis of higher-level relationships within Hydroidolina (Cnidaria: Hydrozoa) using mitochondrial genome data and insight into their mitochondrial transcription.</title>
        <authorList>
            <person name="Kayal E."/>
            <person name="Bentlage B."/>
            <person name="Cartwright P."/>
            <person name="Yanagihara A.A."/>
            <person name="Lindsay D.J."/>
            <person name="Hopcroft R.R."/>
            <person name="Collins A.G."/>
        </authorList>
    </citation>
    <scope>NUCLEOTIDE SEQUENCE</scope>
</reference>
<dbReference type="GO" id="GO:0031966">
    <property type="term" value="C:mitochondrial membrane"/>
    <property type="evidence" value="ECO:0007669"/>
    <property type="project" value="UniProtKB-SubCell"/>
</dbReference>
<dbReference type="GO" id="GO:0003954">
    <property type="term" value="F:NADH dehydrogenase activity"/>
    <property type="evidence" value="ECO:0007669"/>
    <property type="project" value="TreeGrafter"/>
</dbReference>
<feature type="transmembrane region" description="Helical" evidence="10">
    <location>
        <begin position="114"/>
        <end position="132"/>
    </location>
</feature>
<keyword evidence="10" id="KW-0813">Transport</keyword>
<feature type="domain" description="NADH:quinone oxidoreductase/Mrp antiporter transmembrane" evidence="11">
    <location>
        <begin position="133"/>
        <end position="419"/>
    </location>
</feature>
<keyword evidence="10" id="KW-0830">Ubiquinone</keyword>
<evidence type="ECO:0000256" key="10">
    <source>
        <dbReference type="RuleBase" id="RU003297"/>
    </source>
</evidence>
<evidence type="ECO:0000256" key="3">
    <source>
        <dbReference type="ARBA" id="ARBA00009025"/>
    </source>
</evidence>
<feature type="transmembrane region" description="Helical" evidence="10">
    <location>
        <begin position="402"/>
        <end position="428"/>
    </location>
</feature>
<dbReference type="EMBL" id="LN901197">
    <property type="protein sequence ID" value="CUS58573.1"/>
    <property type="molecule type" value="Genomic_DNA"/>
</dbReference>
<evidence type="ECO:0000256" key="2">
    <source>
        <dbReference type="ARBA" id="ARBA00004141"/>
    </source>
</evidence>
<dbReference type="InterPro" id="IPR010227">
    <property type="entry name" value="NADH_Q_OxRdtase_chainM/4"/>
</dbReference>
<keyword evidence="10" id="KW-0679">Respiratory chain</keyword>
<evidence type="ECO:0000256" key="1">
    <source>
        <dbReference type="ARBA" id="ARBA00003257"/>
    </source>
</evidence>
<keyword evidence="10" id="KW-0249">Electron transport</keyword>
<evidence type="ECO:0000256" key="4">
    <source>
        <dbReference type="ARBA" id="ARBA00012944"/>
    </source>
</evidence>
<feature type="transmembrane region" description="Helical" evidence="10">
    <location>
        <begin position="303"/>
        <end position="320"/>
    </location>
</feature>
<evidence type="ECO:0000256" key="7">
    <source>
        <dbReference type="ARBA" id="ARBA00022989"/>
    </source>
</evidence>
<comment type="function">
    <text evidence="1">Core subunit of the mitochondrial membrane respiratory chain NADH dehydrogenase (Complex I) that is believed to belong to the minimal assembly required for catalysis. Complex I functions in the transfer of electrons from NADH to the respiratory chain. The immediate electron acceptor for the enzyme is believed to be ubiquinone.</text>
</comment>
<keyword evidence="10 12" id="KW-0496">Mitochondrion</keyword>
<name>A0A0S4LZ28_HYDSY</name>
<geneLocation type="mitochondrion" evidence="12"/>
<feature type="transmembrane region" description="Helical" evidence="10">
    <location>
        <begin position="273"/>
        <end position="291"/>
    </location>
</feature>
<dbReference type="GO" id="GO:0015990">
    <property type="term" value="P:electron transport coupled proton transport"/>
    <property type="evidence" value="ECO:0007669"/>
    <property type="project" value="TreeGrafter"/>
</dbReference>
<evidence type="ECO:0000256" key="5">
    <source>
        <dbReference type="ARBA" id="ARBA00021006"/>
    </source>
</evidence>
<comment type="similarity">
    <text evidence="3 10">Belongs to the complex I subunit 4 family.</text>
</comment>
<keyword evidence="7 10" id="KW-1133">Transmembrane helix</keyword>